<reference evidence="2" key="1">
    <citation type="submission" date="2015-05" db="UniProtKB">
        <authorList>
            <consortium name="EnsemblMetazoa"/>
        </authorList>
    </citation>
    <scope>IDENTIFICATION</scope>
</reference>
<feature type="region of interest" description="Disordered" evidence="1">
    <location>
        <begin position="25"/>
        <end position="59"/>
    </location>
</feature>
<protein>
    <submittedName>
        <fullName evidence="2">Uncharacterized protein</fullName>
    </submittedName>
</protein>
<dbReference type="AlphaFoldDB" id="T1IBX7"/>
<proteinExistence type="predicted"/>
<dbReference type="EnsemblMetazoa" id="RPRC013797-RA">
    <property type="protein sequence ID" value="RPRC013797-PA"/>
    <property type="gene ID" value="RPRC013797"/>
</dbReference>
<evidence type="ECO:0000256" key="1">
    <source>
        <dbReference type="SAM" id="MobiDB-lite"/>
    </source>
</evidence>
<dbReference type="VEuPathDB" id="VectorBase:RPRC013797"/>
<organism evidence="2 3">
    <name type="scientific">Rhodnius prolixus</name>
    <name type="common">Triatomid bug</name>
    <dbReference type="NCBI Taxonomy" id="13249"/>
    <lineage>
        <taxon>Eukaryota</taxon>
        <taxon>Metazoa</taxon>
        <taxon>Ecdysozoa</taxon>
        <taxon>Arthropoda</taxon>
        <taxon>Hexapoda</taxon>
        <taxon>Insecta</taxon>
        <taxon>Pterygota</taxon>
        <taxon>Neoptera</taxon>
        <taxon>Paraneoptera</taxon>
        <taxon>Hemiptera</taxon>
        <taxon>Heteroptera</taxon>
        <taxon>Panheteroptera</taxon>
        <taxon>Cimicomorpha</taxon>
        <taxon>Reduviidae</taxon>
        <taxon>Triatominae</taxon>
        <taxon>Rhodnius</taxon>
    </lineage>
</organism>
<evidence type="ECO:0000313" key="3">
    <source>
        <dbReference type="Proteomes" id="UP000015103"/>
    </source>
</evidence>
<keyword evidence="3" id="KW-1185">Reference proteome</keyword>
<sequence>MRRYWEKRILKTMETFKASIEKLINDSEEGTSSKEEDSINTNTKQDKIGDQNGGAKDGNEAIDQMEVIKEDDEVIDSHKKRISLSLSDLKDENAENIIKQSTRNLSNQANRTLPTREIIKTNSVSPSEESRCFLLFTLHSYTSYTFVHILNE</sequence>
<feature type="compositionally biased region" description="Basic and acidic residues" evidence="1">
    <location>
        <begin position="25"/>
        <end position="37"/>
    </location>
</feature>
<dbReference type="Proteomes" id="UP000015103">
    <property type="component" value="Unassembled WGS sequence"/>
</dbReference>
<evidence type="ECO:0000313" key="2">
    <source>
        <dbReference type="EnsemblMetazoa" id="RPRC013797-PA"/>
    </source>
</evidence>
<dbReference type="InParanoid" id="T1IBX7"/>
<name>T1IBX7_RHOPR</name>
<dbReference type="EMBL" id="ACPB03012392">
    <property type="status" value="NOT_ANNOTATED_CDS"/>
    <property type="molecule type" value="Genomic_DNA"/>
</dbReference>
<accession>T1IBX7</accession>
<dbReference type="HOGENOM" id="CLU_1724573_0_0_1"/>